<dbReference type="Pfam" id="PF13561">
    <property type="entry name" value="adh_short_C2"/>
    <property type="match status" value="1"/>
</dbReference>
<comment type="caution">
    <text evidence="3">The sequence shown here is derived from an EMBL/GenBank/DDBJ whole genome shotgun (WGS) entry which is preliminary data.</text>
</comment>
<keyword evidence="4" id="KW-1185">Reference proteome</keyword>
<dbReference type="RefSeq" id="XP_038737452.1">
    <property type="nucleotide sequence ID" value="XM_038871551.1"/>
</dbReference>
<dbReference type="Proteomes" id="UP000710849">
    <property type="component" value="Unassembled WGS sequence"/>
</dbReference>
<evidence type="ECO:0000256" key="1">
    <source>
        <dbReference type="ARBA" id="ARBA00006484"/>
    </source>
</evidence>
<dbReference type="Gene3D" id="3.40.50.720">
    <property type="entry name" value="NAD(P)-binding Rossmann-like Domain"/>
    <property type="match status" value="1"/>
</dbReference>
<dbReference type="InterPro" id="IPR002347">
    <property type="entry name" value="SDR_fam"/>
</dbReference>
<dbReference type="PRINTS" id="PR00081">
    <property type="entry name" value="GDHRDH"/>
</dbReference>
<dbReference type="InterPro" id="IPR036291">
    <property type="entry name" value="NAD(P)-bd_dom_sf"/>
</dbReference>
<dbReference type="PANTHER" id="PTHR24321:SF12">
    <property type="entry name" value="SHORT-CHAIN DEHYDROGENASE_REDUCTASE FAMILY, PUTATIVE (AFU_ORTHOLOGUE AFUA_5G14340)-RELATED"/>
    <property type="match status" value="1"/>
</dbReference>
<accession>A0A9P5IWC8</accession>
<dbReference type="AlphaFoldDB" id="A0A9P5IWC8"/>
<evidence type="ECO:0008006" key="5">
    <source>
        <dbReference type="Google" id="ProtNLM"/>
    </source>
</evidence>
<evidence type="ECO:0000256" key="2">
    <source>
        <dbReference type="ARBA" id="ARBA00023002"/>
    </source>
</evidence>
<dbReference type="EMBL" id="RCSW01000002">
    <property type="protein sequence ID" value="KAF7953642.1"/>
    <property type="molecule type" value="Genomic_DNA"/>
</dbReference>
<dbReference type="GeneID" id="62144630"/>
<evidence type="ECO:0000313" key="4">
    <source>
        <dbReference type="Proteomes" id="UP000710849"/>
    </source>
</evidence>
<reference evidence="3 4" key="1">
    <citation type="journal article" date="2020" name="Genome Biol. Evol.">
        <title>Comparative genomics of Sclerotiniaceae.</title>
        <authorList>
            <person name="Valero Jimenez C.A."/>
            <person name="Steentjes M."/>
            <person name="Scholten O.E."/>
            <person name="Van Kan J.A.L."/>
        </authorList>
    </citation>
    <scope>NUCLEOTIDE SEQUENCE [LARGE SCALE GENOMIC DNA]</scope>
    <source>
        <strain evidence="3 4">MUCL 94</strain>
    </source>
</reference>
<proteinExistence type="inferred from homology"/>
<keyword evidence="2" id="KW-0560">Oxidoreductase</keyword>
<organism evidence="3 4">
    <name type="scientific">Botrytis byssoidea</name>
    <dbReference type="NCBI Taxonomy" id="139641"/>
    <lineage>
        <taxon>Eukaryota</taxon>
        <taxon>Fungi</taxon>
        <taxon>Dikarya</taxon>
        <taxon>Ascomycota</taxon>
        <taxon>Pezizomycotina</taxon>
        <taxon>Leotiomycetes</taxon>
        <taxon>Helotiales</taxon>
        <taxon>Sclerotiniaceae</taxon>
        <taxon>Botrytis</taxon>
    </lineage>
</organism>
<sequence length="297" mass="31874">MTSKTTSGYAVITGVRTYQPIKHPFFPSPTPPALHSHPLQAGGSIGKNTCISFAESGASGILLADLSLSSAQTAAQKCKSYASNPACRILSIHLDVTDEESVQKMVDTAIQEFGRIDYYVHSADRHQHTLPLSEFDHILNTNTRSTLLCNRAIARAMLLQEPVSHQGRYTERSLGRGCIVNLGSANSVVAFPGKTAYTTAKHAVVGITKSGTVDYAPRGIRINAICPTWVAGPMNTHEAARNPHFEHMVQAVVPLKRVAQPDEVADAIHFLCSPAATYITGATLIIDAGSGLTVRLF</sequence>
<protein>
    <recommendedName>
        <fullName evidence="5">Oxidoreductase</fullName>
    </recommendedName>
</protein>
<gene>
    <name evidence="3" type="ORF">EAE97_001041</name>
</gene>
<name>A0A9P5IWC8_9HELO</name>
<dbReference type="PANTHER" id="PTHR24321">
    <property type="entry name" value="DEHYDROGENASES, SHORT CHAIN"/>
    <property type="match status" value="1"/>
</dbReference>
<dbReference type="CDD" id="cd05233">
    <property type="entry name" value="SDR_c"/>
    <property type="match status" value="1"/>
</dbReference>
<dbReference type="GO" id="GO:0016491">
    <property type="term" value="F:oxidoreductase activity"/>
    <property type="evidence" value="ECO:0007669"/>
    <property type="project" value="UniProtKB-KW"/>
</dbReference>
<comment type="similarity">
    <text evidence="1">Belongs to the short-chain dehydrogenases/reductases (SDR) family.</text>
</comment>
<evidence type="ECO:0000313" key="3">
    <source>
        <dbReference type="EMBL" id="KAF7953642.1"/>
    </source>
</evidence>
<dbReference type="SUPFAM" id="SSF51735">
    <property type="entry name" value="NAD(P)-binding Rossmann-fold domains"/>
    <property type="match status" value="1"/>
</dbReference>